<dbReference type="PANTHER" id="PTHR16222">
    <property type="entry name" value="ADP-RIBOSYLGLYCOHYDROLASE"/>
    <property type="match status" value="1"/>
</dbReference>
<sequence>MKNWILMSKEVPSESKIYNITYKSTSGRRRSDSAFYNSQKKIWYWDEEEEKEVMREIVAWASLPTPCNPPYPIYGAIIGDIVGSVYEFHNIKTKKFEFWNPKACFTDDTVMTIAVYEAMDMHIKSNGSLDLKSLLVNKMRSYGKKYPYCSYGMRFNMWLNGDYEEPYNSFGNGSAMRVSAAGFFAESLDEARQLARASAEVTHNHPEGIKGAESVATGIYLALSGVGKTAIAASLTEYWNLHFSLNEIRSDYEFDETCQGTVPQAIVAFLESTDFEDAIRNAVSLGGDSDTLAAITGSIAGAYYGIPDDMILRAFQYLDEYLSSKIEFY</sequence>
<dbReference type="GO" id="GO:0046872">
    <property type="term" value="F:metal ion binding"/>
    <property type="evidence" value="ECO:0007669"/>
    <property type="project" value="UniProtKB-KW"/>
</dbReference>
<organism evidence="2 3">
    <name type="scientific">Hungatella hathewayi</name>
    <dbReference type="NCBI Taxonomy" id="154046"/>
    <lineage>
        <taxon>Bacteria</taxon>
        <taxon>Bacillati</taxon>
        <taxon>Bacillota</taxon>
        <taxon>Clostridia</taxon>
        <taxon>Lachnospirales</taxon>
        <taxon>Lachnospiraceae</taxon>
        <taxon>Hungatella</taxon>
    </lineage>
</organism>
<reference evidence="2" key="1">
    <citation type="submission" date="2022-01" db="EMBL/GenBank/DDBJ databases">
        <title>Novel bile acid biosynthetic pathways are enriched in the microbiome of centenarians.</title>
        <authorList>
            <person name="Sato Y."/>
            <person name="Atarashi K."/>
            <person name="Plichta R.D."/>
            <person name="Arai Y."/>
            <person name="Sasajima S."/>
            <person name="Kearney M.S."/>
            <person name="Suda W."/>
            <person name="Takeshita K."/>
            <person name="Sasaki T."/>
            <person name="Okamoto S."/>
            <person name="Skelly N.A."/>
            <person name="Okamura Y."/>
            <person name="Vlamakis H."/>
            <person name="Li Y."/>
            <person name="Tanoue T."/>
            <person name="Takei H."/>
            <person name="Nittono H."/>
            <person name="Narushima S."/>
            <person name="Irie J."/>
            <person name="Itoh H."/>
            <person name="Moriya K."/>
            <person name="Sugiura Y."/>
            <person name="Suematsu M."/>
            <person name="Moritoki N."/>
            <person name="Shibata S."/>
            <person name="Littman R.D."/>
            <person name="Fischbach A.M."/>
            <person name="Uwamino Y."/>
            <person name="Inoue T."/>
            <person name="Honda A."/>
            <person name="Hattori M."/>
            <person name="Murai T."/>
            <person name="Xavier J.R."/>
            <person name="Hirose N."/>
            <person name="Honda K."/>
        </authorList>
    </citation>
    <scope>NUCLEOTIDE SEQUENCE</scope>
    <source>
        <strain evidence="2">CE91-St55</strain>
    </source>
</reference>
<dbReference type="EMBL" id="BQNJ01000003">
    <property type="protein sequence ID" value="GKH04689.1"/>
    <property type="molecule type" value="Genomic_DNA"/>
</dbReference>
<accession>A0AA37NG47</accession>
<comment type="caution">
    <text evidence="2">The sequence shown here is derived from an EMBL/GenBank/DDBJ whole genome shotgun (WGS) entry which is preliminary data.</text>
</comment>
<keyword evidence="2" id="KW-0378">Hydrolase</keyword>
<feature type="binding site" evidence="1">
    <location>
        <position position="106"/>
    </location>
    <ligand>
        <name>Mg(2+)</name>
        <dbReference type="ChEBI" id="CHEBI:18420"/>
        <label>1</label>
    </ligand>
</feature>
<dbReference type="GO" id="GO:0016787">
    <property type="term" value="F:hydrolase activity"/>
    <property type="evidence" value="ECO:0007669"/>
    <property type="project" value="UniProtKB-KW"/>
</dbReference>
<feature type="binding site" evidence="1">
    <location>
        <position position="291"/>
    </location>
    <ligand>
        <name>Mg(2+)</name>
        <dbReference type="ChEBI" id="CHEBI:18420"/>
        <label>1</label>
    </ligand>
</feature>
<evidence type="ECO:0000256" key="1">
    <source>
        <dbReference type="PIRSR" id="PIRSR605502-1"/>
    </source>
</evidence>
<keyword evidence="1" id="KW-0479">Metal-binding</keyword>
<dbReference type="InterPro" id="IPR050792">
    <property type="entry name" value="ADP-ribosylglycohydrolase"/>
</dbReference>
<dbReference type="PANTHER" id="PTHR16222:SF12">
    <property type="entry name" value="ADP-RIBOSYLGLYCOHYDROLASE-RELATED"/>
    <property type="match status" value="1"/>
</dbReference>
<dbReference type="Proteomes" id="UP001055091">
    <property type="component" value="Unassembled WGS sequence"/>
</dbReference>
<feature type="binding site" evidence="1">
    <location>
        <position position="107"/>
    </location>
    <ligand>
        <name>Mg(2+)</name>
        <dbReference type="ChEBI" id="CHEBI:18420"/>
        <label>1</label>
    </ligand>
</feature>
<protein>
    <submittedName>
        <fullName evidence="2">Hydrolase</fullName>
    </submittedName>
</protein>
<name>A0AA37NG47_9FIRM</name>
<feature type="binding site" evidence="1">
    <location>
        <position position="108"/>
    </location>
    <ligand>
        <name>Mg(2+)</name>
        <dbReference type="ChEBI" id="CHEBI:18420"/>
        <label>1</label>
    </ligand>
</feature>
<comment type="cofactor">
    <cofactor evidence="1">
        <name>Mg(2+)</name>
        <dbReference type="ChEBI" id="CHEBI:18420"/>
    </cofactor>
    <text evidence="1">Binds 2 magnesium ions per subunit.</text>
</comment>
<evidence type="ECO:0000313" key="3">
    <source>
        <dbReference type="Proteomes" id="UP001055091"/>
    </source>
</evidence>
<gene>
    <name evidence="2" type="ORF">CE91St55_66700</name>
</gene>
<dbReference type="Pfam" id="PF03747">
    <property type="entry name" value="ADP_ribosyl_GH"/>
    <property type="match status" value="1"/>
</dbReference>
<feature type="binding site" evidence="1">
    <location>
        <position position="290"/>
    </location>
    <ligand>
        <name>Mg(2+)</name>
        <dbReference type="ChEBI" id="CHEBI:18420"/>
        <label>1</label>
    </ligand>
</feature>
<keyword evidence="1" id="KW-0460">Magnesium</keyword>
<dbReference type="InterPro" id="IPR036705">
    <property type="entry name" value="Ribosyl_crysJ1_sf"/>
</dbReference>
<proteinExistence type="predicted"/>
<dbReference type="SUPFAM" id="SSF101478">
    <property type="entry name" value="ADP-ribosylglycohydrolase"/>
    <property type="match status" value="1"/>
</dbReference>
<feature type="binding site" evidence="1">
    <location>
        <position position="288"/>
    </location>
    <ligand>
        <name>Mg(2+)</name>
        <dbReference type="ChEBI" id="CHEBI:18420"/>
        <label>1</label>
    </ligand>
</feature>
<dbReference type="InterPro" id="IPR005502">
    <property type="entry name" value="Ribosyl_crysJ1"/>
</dbReference>
<dbReference type="AlphaFoldDB" id="A0AA37NG47"/>
<dbReference type="Gene3D" id="1.10.4080.10">
    <property type="entry name" value="ADP-ribosylation/Crystallin J1"/>
    <property type="match status" value="1"/>
</dbReference>
<dbReference type="RefSeq" id="WP_243010383.1">
    <property type="nucleotide sequence ID" value="NZ_BQNJ01000003.1"/>
</dbReference>
<evidence type="ECO:0000313" key="2">
    <source>
        <dbReference type="EMBL" id="GKH04689.1"/>
    </source>
</evidence>